<proteinExistence type="predicted"/>
<dbReference type="Gene3D" id="3.30.70.920">
    <property type="match status" value="1"/>
</dbReference>
<dbReference type="InterPro" id="IPR019887">
    <property type="entry name" value="Tscrpt_reg_AsnC/Lrp_C"/>
</dbReference>
<dbReference type="Proteomes" id="UP000281431">
    <property type="component" value="Unassembled WGS sequence"/>
</dbReference>
<protein>
    <submittedName>
        <fullName evidence="2">Lrp/AsnC family transcriptional regulator</fullName>
    </submittedName>
</protein>
<sequence>MVYAFTAVDAATGVARDVCEAARECEGVLEASVISGEFDVMVELEGSDPHDILSTITGEIRPLDGVGTTRTYICLDDH</sequence>
<evidence type="ECO:0000313" key="3">
    <source>
        <dbReference type="Proteomes" id="UP000281431"/>
    </source>
</evidence>
<dbReference type="EMBL" id="REFZ01000026">
    <property type="protein sequence ID" value="RQG96229.1"/>
    <property type="molecule type" value="Genomic_DNA"/>
</dbReference>
<organism evidence="2 3">
    <name type="scientific">Natrarchaeobius chitinivorans</name>
    <dbReference type="NCBI Taxonomy" id="1679083"/>
    <lineage>
        <taxon>Archaea</taxon>
        <taxon>Methanobacteriati</taxon>
        <taxon>Methanobacteriota</taxon>
        <taxon>Stenosarchaea group</taxon>
        <taxon>Halobacteria</taxon>
        <taxon>Halobacteriales</taxon>
        <taxon>Natrialbaceae</taxon>
        <taxon>Natrarchaeobius</taxon>
    </lineage>
</organism>
<evidence type="ECO:0000259" key="1">
    <source>
        <dbReference type="Pfam" id="PF01037"/>
    </source>
</evidence>
<reference evidence="2 3" key="1">
    <citation type="submission" date="2018-10" db="EMBL/GenBank/DDBJ databases">
        <title>Natrarchaeobius chitinivorans gen. nov., sp. nov., and Natrarchaeobius haloalkaliphilus sp. nov., alkaliphilic, chitin-utilizing haloarchaea from hypersaline alkaline lakes.</title>
        <authorList>
            <person name="Sorokin D.Y."/>
            <person name="Elcheninov A.G."/>
            <person name="Kostrikina N.A."/>
            <person name="Bale N.J."/>
            <person name="Sinninghe Damste J.S."/>
            <person name="Khijniak T.V."/>
            <person name="Kublanov I.V."/>
            <person name="Toshchakov S.V."/>
        </authorList>
    </citation>
    <scope>NUCLEOTIDE SEQUENCE [LARGE SCALE GENOMIC DNA]</scope>
    <source>
        <strain evidence="2 3">AArcht7</strain>
    </source>
</reference>
<name>A0A3N6PAS6_NATCH</name>
<feature type="domain" description="Transcription regulator AsnC/Lrp ligand binding" evidence="1">
    <location>
        <begin position="15"/>
        <end position="75"/>
    </location>
</feature>
<comment type="caution">
    <text evidence="2">The sequence shown here is derived from an EMBL/GenBank/DDBJ whole genome shotgun (WGS) entry which is preliminary data.</text>
</comment>
<dbReference type="OrthoDB" id="8136at2157"/>
<accession>A0A3N6PAS6</accession>
<keyword evidence="3" id="KW-1185">Reference proteome</keyword>
<dbReference type="InterPro" id="IPR011008">
    <property type="entry name" value="Dimeric_a/b-barrel"/>
</dbReference>
<dbReference type="AlphaFoldDB" id="A0A3N6PAS6"/>
<dbReference type="Pfam" id="PF01037">
    <property type="entry name" value="AsnC_trans_reg"/>
    <property type="match status" value="1"/>
</dbReference>
<dbReference type="SUPFAM" id="SSF54909">
    <property type="entry name" value="Dimeric alpha+beta barrel"/>
    <property type="match status" value="1"/>
</dbReference>
<gene>
    <name evidence="2" type="ORF">EA472_20750</name>
</gene>
<evidence type="ECO:0000313" key="2">
    <source>
        <dbReference type="EMBL" id="RQG96229.1"/>
    </source>
</evidence>